<proteinExistence type="predicted"/>
<keyword evidence="1" id="KW-1133">Transmembrane helix</keyword>
<protein>
    <submittedName>
        <fullName evidence="2">Uncharacterized protein</fullName>
    </submittedName>
</protein>
<dbReference type="OrthoDB" id="2390218at2"/>
<dbReference type="RefSeq" id="WP_057773217.1">
    <property type="nucleotide sequence ID" value="NZ_CP042593.1"/>
</dbReference>
<dbReference type="EMBL" id="CP042593">
    <property type="protein sequence ID" value="QED49141.1"/>
    <property type="molecule type" value="Genomic_DNA"/>
</dbReference>
<dbReference type="KEGG" id="bda:FSZ17_18840"/>
<organism evidence="2 3">
    <name type="scientific">Cytobacillus dafuensis</name>
    <name type="common">Bacillus dafuensis</name>
    <dbReference type="NCBI Taxonomy" id="1742359"/>
    <lineage>
        <taxon>Bacteria</taxon>
        <taxon>Bacillati</taxon>
        <taxon>Bacillota</taxon>
        <taxon>Bacilli</taxon>
        <taxon>Bacillales</taxon>
        <taxon>Bacillaceae</taxon>
        <taxon>Cytobacillus</taxon>
    </lineage>
</organism>
<accession>A0A5B8Z8D4</accession>
<dbReference type="Proteomes" id="UP000321555">
    <property type="component" value="Chromosome"/>
</dbReference>
<reference evidence="3" key="1">
    <citation type="submission" date="2019-08" db="EMBL/GenBank/DDBJ databases">
        <authorList>
            <person name="Zheng X."/>
        </authorList>
    </citation>
    <scope>NUCLEOTIDE SEQUENCE [LARGE SCALE GENOMIC DNA]</scope>
    <source>
        <strain evidence="3">FJAT-25496</strain>
    </source>
</reference>
<evidence type="ECO:0000313" key="3">
    <source>
        <dbReference type="Proteomes" id="UP000321555"/>
    </source>
</evidence>
<evidence type="ECO:0000313" key="2">
    <source>
        <dbReference type="EMBL" id="QED49141.1"/>
    </source>
</evidence>
<feature type="transmembrane region" description="Helical" evidence="1">
    <location>
        <begin position="20"/>
        <end position="42"/>
    </location>
</feature>
<name>A0A5B8Z8D4_CYTDA</name>
<keyword evidence="1" id="KW-0472">Membrane</keyword>
<dbReference type="AlphaFoldDB" id="A0A5B8Z8D4"/>
<dbReference type="STRING" id="1742359.GCA_001439625_03294"/>
<keyword evidence="3" id="KW-1185">Reference proteome</keyword>
<keyword evidence="1" id="KW-0812">Transmembrane</keyword>
<sequence length="70" mass="8263">MLESYIMSLFLYFPEDKTEYIPAAISFTIFFILCVLTFRFILRVSNRQAIKAKELEDQIMNEINSSEKNS</sequence>
<evidence type="ECO:0000256" key="1">
    <source>
        <dbReference type="SAM" id="Phobius"/>
    </source>
</evidence>
<gene>
    <name evidence="2" type="ORF">FSZ17_18840</name>
</gene>